<keyword evidence="5" id="KW-0378">Hydrolase</keyword>
<proteinExistence type="inferred from homology"/>
<sequence>MPKDFYPELERRLRDAGCQFVRAGKGSHEIWFSPATGKTFAVPRTKSRHMANEILKDAGLPKAF</sequence>
<name>A0A258FF02_9CAUL</name>
<evidence type="ECO:0000256" key="3">
    <source>
        <dbReference type="ARBA" id="ARBA00022722"/>
    </source>
</evidence>
<dbReference type="GO" id="GO:0003729">
    <property type="term" value="F:mRNA binding"/>
    <property type="evidence" value="ECO:0007669"/>
    <property type="project" value="InterPro"/>
</dbReference>
<evidence type="ECO:0000256" key="6">
    <source>
        <dbReference type="ARBA" id="ARBA00022884"/>
    </source>
</evidence>
<dbReference type="AlphaFoldDB" id="A0A258FF02"/>
<dbReference type="Gene3D" id="3.30.920.30">
    <property type="entry name" value="Hypothetical protein"/>
    <property type="match status" value="1"/>
</dbReference>
<keyword evidence="2" id="KW-1277">Toxin-antitoxin system</keyword>
<keyword evidence="7" id="KW-0346">Stress response</keyword>
<reference evidence="8 9" key="1">
    <citation type="submission" date="2017-03" db="EMBL/GenBank/DDBJ databases">
        <title>Lifting the veil on microbial sulfur biogeochemistry in mining wastewaters.</title>
        <authorList>
            <person name="Kantor R.S."/>
            <person name="Colenbrander Nelson T."/>
            <person name="Marshall S."/>
            <person name="Bennett D."/>
            <person name="Apte S."/>
            <person name="Camacho D."/>
            <person name="Thomas B.C."/>
            <person name="Warren L.A."/>
            <person name="Banfield J.F."/>
        </authorList>
    </citation>
    <scope>NUCLEOTIDE SEQUENCE [LARGE SCALE GENOMIC DNA]</scope>
    <source>
        <strain evidence="8">32-69-9</strain>
    </source>
</reference>
<comment type="caution">
    <text evidence="8">The sequence shown here is derived from an EMBL/GenBank/DDBJ whole genome shotgun (WGS) entry which is preliminary data.</text>
</comment>
<evidence type="ECO:0000256" key="4">
    <source>
        <dbReference type="ARBA" id="ARBA00022759"/>
    </source>
</evidence>
<dbReference type="InterPro" id="IPR038570">
    <property type="entry name" value="HicA_sf"/>
</dbReference>
<organism evidence="8 9">
    <name type="scientific">Brevundimonas subvibrioides</name>
    <dbReference type="NCBI Taxonomy" id="74313"/>
    <lineage>
        <taxon>Bacteria</taxon>
        <taxon>Pseudomonadati</taxon>
        <taxon>Pseudomonadota</taxon>
        <taxon>Alphaproteobacteria</taxon>
        <taxon>Caulobacterales</taxon>
        <taxon>Caulobacteraceae</taxon>
        <taxon>Brevundimonas</taxon>
    </lineage>
</organism>
<evidence type="ECO:0000313" key="8">
    <source>
        <dbReference type="EMBL" id="OYX30689.1"/>
    </source>
</evidence>
<dbReference type="Proteomes" id="UP000215595">
    <property type="component" value="Unassembled WGS sequence"/>
</dbReference>
<evidence type="ECO:0000256" key="2">
    <source>
        <dbReference type="ARBA" id="ARBA00022649"/>
    </source>
</evidence>
<evidence type="ECO:0000256" key="7">
    <source>
        <dbReference type="ARBA" id="ARBA00023016"/>
    </source>
</evidence>
<dbReference type="GO" id="GO:0016787">
    <property type="term" value="F:hydrolase activity"/>
    <property type="evidence" value="ECO:0007669"/>
    <property type="project" value="UniProtKB-KW"/>
</dbReference>
<comment type="similarity">
    <text evidence="1">Belongs to the HicA mRNA interferase family.</text>
</comment>
<keyword evidence="6" id="KW-0694">RNA-binding</keyword>
<keyword evidence="4" id="KW-0255">Endonuclease</keyword>
<dbReference type="Pfam" id="PF07927">
    <property type="entry name" value="HicA_toxin"/>
    <property type="match status" value="1"/>
</dbReference>
<gene>
    <name evidence="8" type="ORF">B7Z01_14005</name>
</gene>
<dbReference type="SUPFAM" id="SSF54786">
    <property type="entry name" value="YcfA/nrd intein domain"/>
    <property type="match status" value="1"/>
</dbReference>
<dbReference type="EMBL" id="NCEB01000040">
    <property type="protein sequence ID" value="OYX30689.1"/>
    <property type="molecule type" value="Genomic_DNA"/>
</dbReference>
<keyword evidence="3" id="KW-0540">Nuclease</keyword>
<evidence type="ECO:0000256" key="5">
    <source>
        <dbReference type="ARBA" id="ARBA00022801"/>
    </source>
</evidence>
<protein>
    <recommendedName>
        <fullName evidence="10">YcfA family protein</fullName>
    </recommendedName>
</protein>
<evidence type="ECO:0000313" key="9">
    <source>
        <dbReference type="Proteomes" id="UP000215595"/>
    </source>
</evidence>
<dbReference type="InterPro" id="IPR012933">
    <property type="entry name" value="HicA_mRNA_interferase"/>
</dbReference>
<accession>A0A258FF02</accession>
<evidence type="ECO:0008006" key="10">
    <source>
        <dbReference type="Google" id="ProtNLM"/>
    </source>
</evidence>
<dbReference type="GO" id="GO:0004519">
    <property type="term" value="F:endonuclease activity"/>
    <property type="evidence" value="ECO:0007669"/>
    <property type="project" value="UniProtKB-KW"/>
</dbReference>
<evidence type="ECO:0000256" key="1">
    <source>
        <dbReference type="ARBA" id="ARBA00006620"/>
    </source>
</evidence>